<evidence type="ECO:0000256" key="1">
    <source>
        <dbReference type="ARBA" id="ARBA00004141"/>
    </source>
</evidence>
<evidence type="ECO:0000256" key="6">
    <source>
        <dbReference type="RuleBase" id="RU363032"/>
    </source>
</evidence>
<dbReference type="GO" id="GO:0005886">
    <property type="term" value="C:plasma membrane"/>
    <property type="evidence" value="ECO:0007669"/>
    <property type="project" value="UniProtKB-SubCell"/>
</dbReference>
<evidence type="ECO:0000259" key="7">
    <source>
        <dbReference type="PROSITE" id="PS50928"/>
    </source>
</evidence>
<evidence type="ECO:0000313" key="8">
    <source>
        <dbReference type="EMBL" id="SMG31411.1"/>
    </source>
</evidence>
<name>A0A1X7JTB0_9BACT</name>
<evidence type="ECO:0000313" key="9">
    <source>
        <dbReference type="Proteomes" id="UP000193355"/>
    </source>
</evidence>
<sequence>MFLKYYHVKLLDALLEHLLIVGLSVPVALFLSLPLGIWISSRPRVARWVIYGSGILMTIPSLALFGIMVALLSSFKLGLGLVPAVSAIAIYSLLPITRNTYIALNGVSQSIIEAATGVGLSKSQILWRVKMPLALPVIMAGVRLAVVMGVSVAAFASLVGAGGLGTFIFSGIARSNLMMVGAGAILVALLGIAANWILLSLERAITPKGLIVDENR</sequence>
<keyword evidence="5 6" id="KW-0472">Membrane</keyword>
<gene>
    <name evidence="8" type="ORF">SAMN06275492_1166</name>
</gene>
<dbReference type="InterPro" id="IPR051204">
    <property type="entry name" value="ABC_transp_perm/SBD"/>
</dbReference>
<evidence type="ECO:0000256" key="2">
    <source>
        <dbReference type="ARBA" id="ARBA00022448"/>
    </source>
</evidence>
<proteinExistence type="inferred from homology"/>
<dbReference type="EMBL" id="FXBB01000016">
    <property type="protein sequence ID" value="SMG31411.1"/>
    <property type="molecule type" value="Genomic_DNA"/>
</dbReference>
<evidence type="ECO:0000256" key="5">
    <source>
        <dbReference type="ARBA" id="ARBA00023136"/>
    </source>
</evidence>
<comment type="similarity">
    <text evidence="6">Belongs to the binding-protein-dependent transport system permease family.</text>
</comment>
<dbReference type="AlphaFoldDB" id="A0A1X7JTB0"/>
<protein>
    <submittedName>
        <fullName evidence="8">Osmoprotectant transport system permease protein</fullName>
    </submittedName>
</protein>
<dbReference type="PROSITE" id="PS50928">
    <property type="entry name" value="ABC_TM1"/>
    <property type="match status" value="1"/>
</dbReference>
<dbReference type="Gene3D" id="1.10.3720.10">
    <property type="entry name" value="MetI-like"/>
    <property type="match status" value="1"/>
</dbReference>
<dbReference type="OrthoDB" id="9801163at2"/>
<dbReference type="GO" id="GO:0031460">
    <property type="term" value="P:glycine betaine transport"/>
    <property type="evidence" value="ECO:0007669"/>
    <property type="project" value="TreeGrafter"/>
</dbReference>
<keyword evidence="3 6" id="KW-0812">Transmembrane</keyword>
<dbReference type="FunFam" id="1.10.3720.10:FF:000001">
    <property type="entry name" value="Glycine betaine ABC transporter, permease"/>
    <property type="match status" value="1"/>
</dbReference>
<dbReference type="STRING" id="561720.SAMN06275492_1166"/>
<dbReference type="InterPro" id="IPR035906">
    <property type="entry name" value="MetI-like_sf"/>
</dbReference>
<evidence type="ECO:0000256" key="4">
    <source>
        <dbReference type="ARBA" id="ARBA00022989"/>
    </source>
</evidence>
<dbReference type="SUPFAM" id="SSF161098">
    <property type="entry name" value="MetI-like"/>
    <property type="match status" value="1"/>
</dbReference>
<dbReference type="CDD" id="cd06261">
    <property type="entry name" value="TM_PBP2"/>
    <property type="match status" value="1"/>
</dbReference>
<keyword evidence="9" id="KW-1185">Reference proteome</keyword>
<feature type="domain" description="ABC transmembrane type-1" evidence="7">
    <location>
        <begin position="14"/>
        <end position="198"/>
    </location>
</feature>
<feature type="transmembrane region" description="Helical" evidence="6">
    <location>
        <begin position="48"/>
        <end position="71"/>
    </location>
</feature>
<dbReference type="Pfam" id="PF00528">
    <property type="entry name" value="BPD_transp_1"/>
    <property type="match status" value="1"/>
</dbReference>
<dbReference type="PANTHER" id="PTHR30177">
    <property type="entry name" value="GLYCINE BETAINE/L-PROLINE TRANSPORT SYSTEM PERMEASE PROTEIN PROW"/>
    <property type="match status" value="1"/>
</dbReference>
<accession>A0A1X7JTB0</accession>
<dbReference type="InterPro" id="IPR000515">
    <property type="entry name" value="MetI-like"/>
</dbReference>
<organism evidence="8 9">
    <name type="scientific">Dethiosulfovibrio salsuginis</name>
    <dbReference type="NCBI Taxonomy" id="561720"/>
    <lineage>
        <taxon>Bacteria</taxon>
        <taxon>Thermotogati</taxon>
        <taxon>Synergistota</taxon>
        <taxon>Synergistia</taxon>
        <taxon>Synergistales</taxon>
        <taxon>Dethiosulfovibrionaceae</taxon>
        <taxon>Dethiosulfovibrio</taxon>
    </lineage>
</organism>
<dbReference type="GO" id="GO:0055085">
    <property type="term" value="P:transmembrane transport"/>
    <property type="evidence" value="ECO:0007669"/>
    <property type="project" value="InterPro"/>
</dbReference>
<feature type="transmembrane region" description="Helical" evidence="6">
    <location>
        <begin position="177"/>
        <end position="199"/>
    </location>
</feature>
<feature type="transmembrane region" description="Helical" evidence="6">
    <location>
        <begin position="133"/>
        <end position="157"/>
    </location>
</feature>
<feature type="transmembrane region" description="Helical" evidence="6">
    <location>
        <begin position="20"/>
        <end position="41"/>
    </location>
</feature>
<comment type="subcellular location">
    <subcellularLocation>
        <location evidence="6">Cell membrane</location>
        <topology evidence="6">Multi-pass membrane protein</topology>
    </subcellularLocation>
    <subcellularLocation>
        <location evidence="1">Membrane</location>
        <topology evidence="1">Multi-pass membrane protein</topology>
    </subcellularLocation>
</comment>
<keyword evidence="4 6" id="KW-1133">Transmembrane helix</keyword>
<dbReference type="PANTHER" id="PTHR30177:SF4">
    <property type="entry name" value="OSMOPROTECTANT IMPORT PERMEASE PROTEIN OSMW"/>
    <property type="match status" value="1"/>
</dbReference>
<dbReference type="Proteomes" id="UP000193355">
    <property type="component" value="Unassembled WGS sequence"/>
</dbReference>
<reference evidence="9" key="1">
    <citation type="submission" date="2017-04" db="EMBL/GenBank/DDBJ databases">
        <authorList>
            <person name="Varghese N."/>
            <person name="Submissions S."/>
        </authorList>
    </citation>
    <scope>NUCLEOTIDE SEQUENCE [LARGE SCALE GENOMIC DNA]</scope>
    <source>
        <strain evidence="9">USBA 82</strain>
    </source>
</reference>
<evidence type="ECO:0000256" key="3">
    <source>
        <dbReference type="ARBA" id="ARBA00022692"/>
    </source>
</evidence>
<dbReference type="RefSeq" id="WP_085544671.1">
    <property type="nucleotide sequence ID" value="NZ_FXBB01000016.1"/>
</dbReference>
<keyword evidence="2 6" id="KW-0813">Transport</keyword>
<feature type="transmembrane region" description="Helical" evidence="6">
    <location>
        <begin position="77"/>
        <end position="94"/>
    </location>
</feature>